<dbReference type="EMBL" id="CP000497">
    <property type="protein sequence ID" value="ABN65435.2"/>
    <property type="molecule type" value="Genomic_DNA"/>
</dbReference>
<evidence type="ECO:0000256" key="2">
    <source>
        <dbReference type="SAM" id="MobiDB-lite"/>
    </source>
</evidence>
<accession>A3LRR3</accession>
<dbReference type="InParanoid" id="A3LRR3"/>
<keyword evidence="1" id="KW-0175">Coiled coil</keyword>
<dbReference type="Proteomes" id="UP000002258">
    <property type="component" value="Chromosome 3"/>
</dbReference>
<keyword evidence="4" id="KW-1185">Reference proteome</keyword>
<feature type="compositionally biased region" description="Polar residues" evidence="2">
    <location>
        <begin position="86"/>
        <end position="122"/>
    </location>
</feature>
<feature type="compositionally biased region" description="Acidic residues" evidence="2">
    <location>
        <begin position="55"/>
        <end position="64"/>
    </location>
</feature>
<proteinExistence type="predicted"/>
<evidence type="ECO:0000313" key="4">
    <source>
        <dbReference type="Proteomes" id="UP000002258"/>
    </source>
</evidence>
<name>A3LRR3_PICST</name>
<dbReference type="RefSeq" id="XP_001383464.2">
    <property type="nucleotide sequence ID" value="XM_001383427.1"/>
</dbReference>
<gene>
    <name evidence="3" type="ORF">PICST_30782</name>
</gene>
<evidence type="ECO:0000313" key="3">
    <source>
        <dbReference type="EMBL" id="ABN65435.2"/>
    </source>
</evidence>
<dbReference type="HOGENOM" id="CLU_048006_0_0_1"/>
<dbReference type="eggNOG" id="ENOG502RPXT">
    <property type="taxonomic scope" value="Eukaryota"/>
</dbReference>
<sequence length="458" mass="52344">MSNIRDITSLSDLLATSPSQPLHEPSSNKSPASTLNLAASILVKKTAEDSTSNNDAEEELDESEIGDRTIVSDSTETPQKDKVLAESQSQSISRNTTESQLPQQLTPEIVNTDNIETSEQSTSVELSNVEILLSKQSEKISLQDELKDKVRQCSDLKATVEDLRARIKYLKEQKRRKDNKRTLELLLEENNNDYNEGRVHQDETQTMLNEEDDEDYILKNLNVLPSNDWGERLDQIRRFVPYLELDNIGTSNFYSTSNELQRVIQFVLLSPLLFKIPFKLVINARDETLTEIILQDSSASIIESSPLTTLSMLSTSLKHTIVRNYIPKKKINLIVFGLSSLSMLIHRRISTFYNLMRTFSSILRDRKKFSSLLSEQELQDNIQLFAMLKSIDNLEFLVEKNNIHYVLRLTWQVKLQNKITAECATDLRLHVFVIDDAHDDELVKSADALFTKLINEYG</sequence>
<dbReference type="KEGG" id="pic:PICST_30782"/>
<dbReference type="OrthoDB" id="4076147at2759"/>
<feature type="region of interest" description="Disordered" evidence="2">
    <location>
        <begin position="1"/>
        <end position="122"/>
    </location>
</feature>
<reference evidence="3 4" key="1">
    <citation type="journal article" date="2007" name="Nat. Biotechnol.">
        <title>Genome sequence of the lignocellulose-bioconverting and xylose-fermenting yeast Pichia stipitis.</title>
        <authorList>
            <person name="Jeffries T.W."/>
            <person name="Grigoriev I.V."/>
            <person name="Grimwood J."/>
            <person name="Laplaza J.M."/>
            <person name="Aerts A."/>
            <person name="Salamov A."/>
            <person name="Schmutz J."/>
            <person name="Lindquist E."/>
            <person name="Dehal P."/>
            <person name="Shapiro H."/>
            <person name="Jin Y.S."/>
            <person name="Passoth V."/>
            <person name="Richardson P.M."/>
        </authorList>
    </citation>
    <scope>NUCLEOTIDE SEQUENCE [LARGE SCALE GENOMIC DNA]</scope>
    <source>
        <strain evidence="4">ATCC 58785 / CBS 6054 / NBRC 10063 / NRRL Y-11545</strain>
    </source>
</reference>
<evidence type="ECO:0000256" key="1">
    <source>
        <dbReference type="SAM" id="Coils"/>
    </source>
</evidence>
<protein>
    <submittedName>
        <fullName evidence="3">Uncharacterized protein</fullName>
    </submittedName>
</protein>
<dbReference type="OMA" id="NDYNEGR"/>
<dbReference type="GeneID" id="4837701"/>
<feature type="compositionally biased region" description="Polar residues" evidence="2">
    <location>
        <begin position="1"/>
        <end position="37"/>
    </location>
</feature>
<feature type="coiled-coil region" evidence="1">
    <location>
        <begin position="146"/>
        <end position="180"/>
    </location>
</feature>
<dbReference type="AlphaFoldDB" id="A3LRR3"/>
<organism evidence="3 4">
    <name type="scientific">Scheffersomyces stipitis (strain ATCC 58785 / CBS 6054 / NBRC 10063 / NRRL Y-11545)</name>
    <name type="common">Yeast</name>
    <name type="synonym">Pichia stipitis</name>
    <dbReference type="NCBI Taxonomy" id="322104"/>
    <lineage>
        <taxon>Eukaryota</taxon>
        <taxon>Fungi</taxon>
        <taxon>Dikarya</taxon>
        <taxon>Ascomycota</taxon>
        <taxon>Saccharomycotina</taxon>
        <taxon>Pichiomycetes</taxon>
        <taxon>Debaryomycetaceae</taxon>
        <taxon>Scheffersomyces</taxon>
    </lineage>
</organism>